<dbReference type="STRING" id="563176.SAMN04488090_4521"/>
<dbReference type="Pfam" id="PF00583">
    <property type="entry name" value="Acetyltransf_1"/>
    <property type="match status" value="1"/>
</dbReference>
<sequence>MISLRPATATDLEWAYQVKKQALGEYVVMTWGAWYEKIQHTFFTETFRELDSQVICWANEPAGLLRVERKKDEIFLSELYLLPLFQNLGIGSQLLESLKTEAHSRGIPLKLTVLQVNEPARRFYERHGLVCSAEIENHFVMTYHG</sequence>
<gene>
    <name evidence="2" type="ORF">SAMN04488090_4521</name>
</gene>
<dbReference type="GO" id="GO:0016747">
    <property type="term" value="F:acyltransferase activity, transferring groups other than amino-acyl groups"/>
    <property type="evidence" value="ECO:0007669"/>
    <property type="project" value="InterPro"/>
</dbReference>
<dbReference type="Gene3D" id="3.40.630.30">
    <property type="match status" value="1"/>
</dbReference>
<dbReference type="AlphaFoldDB" id="A0A1G9X280"/>
<keyword evidence="3" id="KW-1185">Reference proteome</keyword>
<dbReference type="PROSITE" id="PS51186">
    <property type="entry name" value="GNAT"/>
    <property type="match status" value="1"/>
</dbReference>
<dbReference type="InterPro" id="IPR016181">
    <property type="entry name" value="Acyl_CoA_acyltransferase"/>
</dbReference>
<name>A0A1G9X280_9BACT</name>
<evidence type="ECO:0000313" key="3">
    <source>
        <dbReference type="Proteomes" id="UP000198901"/>
    </source>
</evidence>
<dbReference type="InterPro" id="IPR000182">
    <property type="entry name" value="GNAT_dom"/>
</dbReference>
<dbReference type="GO" id="GO:0005840">
    <property type="term" value="C:ribosome"/>
    <property type="evidence" value="ECO:0007669"/>
    <property type="project" value="UniProtKB-KW"/>
</dbReference>
<reference evidence="2 3" key="1">
    <citation type="submission" date="2016-10" db="EMBL/GenBank/DDBJ databases">
        <authorList>
            <person name="de Groot N.N."/>
        </authorList>
    </citation>
    <scope>NUCLEOTIDE SEQUENCE [LARGE SCALE GENOMIC DNA]</scope>
    <source>
        <strain evidence="2 3">DSM 21668</strain>
    </source>
</reference>
<dbReference type="CDD" id="cd04301">
    <property type="entry name" value="NAT_SF"/>
    <property type="match status" value="1"/>
</dbReference>
<organism evidence="2 3">
    <name type="scientific">Siphonobacter aquaeclarae</name>
    <dbReference type="NCBI Taxonomy" id="563176"/>
    <lineage>
        <taxon>Bacteria</taxon>
        <taxon>Pseudomonadati</taxon>
        <taxon>Bacteroidota</taxon>
        <taxon>Cytophagia</taxon>
        <taxon>Cytophagales</taxon>
        <taxon>Cytophagaceae</taxon>
        <taxon>Siphonobacter</taxon>
    </lineage>
</organism>
<keyword evidence="2" id="KW-0689">Ribosomal protein</keyword>
<dbReference type="SUPFAM" id="SSF55729">
    <property type="entry name" value="Acyl-CoA N-acyltransferases (Nat)"/>
    <property type="match status" value="1"/>
</dbReference>
<accession>A0A1G9X280</accession>
<dbReference type="Proteomes" id="UP000198901">
    <property type="component" value="Unassembled WGS sequence"/>
</dbReference>
<dbReference type="EMBL" id="FNGS01000010">
    <property type="protein sequence ID" value="SDM90556.1"/>
    <property type="molecule type" value="Genomic_DNA"/>
</dbReference>
<evidence type="ECO:0000259" key="1">
    <source>
        <dbReference type="PROSITE" id="PS51186"/>
    </source>
</evidence>
<keyword evidence="2" id="KW-0687">Ribonucleoprotein</keyword>
<evidence type="ECO:0000313" key="2">
    <source>
        <dbReference type="EMBL" id="SDM90556.1"/>
    </source>
</evidence>
<protein>
    <submittedName>
        <fullName evidence="2">Ribosomal protein S18 acetylase RimI</fullName>
    </submittedName>
</protein>
<proteinExistence type="predicted"/>
<feature type="domain" description="N-acetyltransferase" evidence="1">
    <location>
        <begin position="2"/>
        <end position="145"/>
    </location>
</feature>
<dbReference type="RefSeq" id="WP_093208072.1">
    <property type="nucleotide sequence ID" value="NZ_FNGS01000010.1"/>
</dbReference>